<keyword evidence="2 5" id="KW-0812">Transmembrane</keyword>
<evidence type="ECO:0000313" key="6">
    <source>
        <dbReference type="EMBL" id="VAV84878.1"/>
    </source>
</evidence>
<evidence type="ECO:0000256" key="1">
    <source>
        <dbReference type="ARBA" id="ARBA00004308"/>
    </source>
</evidence>
<dbReference type="EMBL" id="UOEA01000076">
    <property type="protein sequence ID" value="VAV84878.1"/>
    <property type="molecule type" value="Genomic_DNA"/>
</dbReference>
<sequence>MSTLYIFLVPPIVGAVIGWLTNYVAIKLLFRPHYPTKVLGFTFQGLIPKRRKEISRSIATVIEKELLNSKDLASALDGMDLKEEVEQIVENVVEHRIKPARIKKIPLVGLVSDNLTTHLKLLLSKEILLHLDKKKSAFAKNFSDKLKVKELLATRIDELDSHKFEGLLTEFIARELKHIEKLGGIIGFLIGVVQSFAFYFLM</sequence>
<keyword evidence="4 5" id="KW-0472">Membrane</keyword>
<evidence type="ECO:0008006" key="7">
    <source>
        <dbReference type="Google" id="ProtNLM"/>
    </source>
</evidence>
<feature type="transmembrane region" description="Helical" evidence="5">
    <location>
        <begin position="6"/>
        <end position="30"/>
    </location>
</feature>
<proteinExistence type="predicted"/>
<keyword evidence="3 5" id="KW-1133">Transmembrane helix</keyword>
<dbReference type="Pfam" id="PF04286">
    <property type="entry name" value="DUF445"/>
    <property type="match status" value="1"/>
</dbReference>
<evidence type="ECO:0000256" key="2">
    <source>
        <dbReference type="ARBA" id="ARBA00022692"/>
    </source>
</evidence>
<dbReference type="PANTHER" id="PTHR35791:SF1">
    <property type="entry name" value="UPF0754 MEMBRANE PROTEIN YHEB"/>
    <property type="match status" value="1"/>
</dbReference>
<gene>
    <name evidence="6" type="ORF">MNBD_DELTA01-577</name>
</gene>
<feature type="transmembrane region" description="Helical" evidence="5">
    <location>
        <begin position="182"/>
        <end position="201"/>
    </location>
</feature>
<organism evidence="6">
    <name type="scientific">hydrothermal vent metagenome</name>
    <dbReference type="NCBI Taxonomy" id="652676"/>
    <lineage>
        <taxon>unclassified sequences</taxon>
        <taxon>metagenomes</taxon>
        <taxon>ecological metagenomes</taxon>
    </lineage>
</organism>
<dbReference type="AlphaFoldDB" id="A0A3B0RAA9"/>
<dbReference type="GO" id="GO:0012505">
    <property type="term" value="C:endomembrane system"/>
    <property type="evidence" value="ECO:0007669"/>
    <property type="project" value="UniProtKB-SubCell"/>
</dbReference>
<evidence type="ECO:0000256" key="5">
    <source>
        <dbReference type="SAM" id="Phobius"/>
    </source>
</evidence>
<dbReference type="InterPro" id="IPR007383">
    <property type="entry name" value="DUF445"/>
</dbReference>
<reference evidence="6" key="1">
    <citation type="submission" date="2018-06" db="EMBL/GenBank/DDBJ databases">
        <authorList>
            <person name="Zhirakovskaya E."/>
        </authorList>
    </citation>
    <scope>NUCLEOTIDE SEQUENCE</scope>
</reference>
<name>A0A3B0RAA9_9ZZZZ</name>
<evidence type="ECO:0000256" key="4">
    <source>
        <dbReference type="ARBA" id="ARBA00023136"/>
    </source>
</evidence>
<comment type="subcellular location">
    <subcellularLocation>
        <location evidence="1">Endomembrane system</location>
    </subcellularLocation>
</comment>
<dbReference type="PANTHER" id="PTHR35791">
    <property type="entry name" value="UPF0754 MEMBRANE PROTEIN YHEB"/>
    <property type="match status" value="1"/>
</dbReference>
<evidence type="ECO:0000256" key="3">
    <source>
        <dbReference type="ARBA" id="ARBA00022989"/>
    </source>
</evidence>
<accession>A0A3B0RAA9</accession>
<protein>
    <recommendedName>
        <fullName evidence="7">DUF445 domain-containing protein</fullName>
    </recommendedName>
</protein>